<reference evidence="2" key="1">
    <citation type="submission" date="2021-01" db="EMBL/GenBank/DDBJ databases">
        <title>Whole genome shotgun sequence of Rhizocola hellebori NBRC 109834.</title>
        <authorList>
            <person name="Komaki H."/>
            <person name="Tamura T."/>
        </authorList>
    </citation>
    <scope>NUCLEOTIDE SEQUENCE</scope>
    <source>
        <strain evidence="2">NBRC 109834</strain>
    </source>
</reference>
<evidence type="ECO:0000259" key="1">
    <source>
        <dbReference type="Pfam" id="PF01872"/>
    </source>
</evidence>
<dbReference type="Gene3D" id="3.40.430.10">
    <property type="entry name" value="Dihydrofolate Reductase, subunit A"/>
    <property type="match status" value="1"/>
</dbReference>
<dbReference type="InterPro" id="IPR002734">
    <property type="entry name" value="RibDG_C"/>
</dbReference>
<evidence type="ECO:0000313" key="2">
    <source>
        <dbReference type="EMBL" id="GIH06482.1"/>
    </source>
</evidence>
<name>A0A8J3QAW4_9ACTN</name>
<dbReference type="EMBL" id="BONY01000027">
    <property type="protein sequence ID" value="GIH06482.1"/>
    <property type="molecule type" value="Genomic_DNA"/>
</dbReference>
<dbReference type="InterPro" id="IPR024072">
    <property type="entry name" value="DHFR-like_dom_sf"/>
</dbReference>
<sequence>MSLDGFSAGPDDGFGQGLGVGGERLHSWLFGGDWSYGDEAGSAAGVDREVLDEIFTASGAHIVGRRMFDVVEGWGYQNPFQAPCFVLTHRVDDELRALAPTFTFVTDGIESALRQARAVAGDKDVSIGGGANVAQQFLRAGLVEELNLHLAPVFLGTGKRLFENLTSAPFTLKQDRVLVSPLATHLRYVVTPQAQSRQTS</sequence>
<dbReference type="PANTHER" id="PTHR38011">
    <property type="entry name" value="DIHYDROFOLATE REDUCTASE FAMILY PROTEIN (AFU_ORTHOLOGUE AFUA_8G06820)"/>
    <property type="match status" value="1"/>
</dbReference>
<organism evidence="2 3">
    <name type="scientific">Rhizocola hellebori</name>
    <dbReference type="NCBI Taxonomy" id="1392758"/>
    <lineage>
        <taxon>Bacteria</taxon>
        <taxon>Bacillati</taxon>
        <taxon>Actinomycetota</taxon>
        <taxon>Actinomycetes</taxon>
        <taxon>Micromonosporales</taxon>
        <taxon>Micromonosporaceae</taxon>
        <taxon>Rhizocola</taxon>
    </lineage>
</organism>
<dbReference type="SUPFAM" id="SSF53597">
    <property type="entry name" value="Dihydrofolate reductase-like"/>
    <property type="match status" value="1"/>
</dbReference>
<dbReference type="GO" id="GO:0009231">
    <property type="term" value="P:riboflavin biosynthetic process"/>
    <property type="evidence" value="ECO:0007669"/>
    <property type="project" value="InterPro"/>
</dbReference>
<dbReference type="Pfam" id="PF01872">
    <property type="entry name" value="RibD_C"/>
    <property type="match status" value="1"/>
</dbReference>
<accession>A0A8J3QAW4</accession>
<dbReference type="InterPro" id="IPR050765">
    <property type="entry name" value="Riboflavin_Biosynth_HTPR"/>
</dbReference>
<keyword evidence="3" id="KW-1185">Reference proteome</keyword>
<protein>
    <recommendedName>
        <fullName evidence="1">Bacterial bifunctional deaminase-reductase C-terminal domain-containing protein</fullName>
    </recommendedName>
</protein>
<comment type="caution">
    <text evidence="2">The sequence shown here is derived from an EMBL/GenBank/DDBJ whole genome shotgun (WGS) entry which is preliminary data.</text>
</comment>
<feature type="domain" description="Bacterial bifunctional deaminase-reductase C-terminal" evidence="1">
    <location>
        <begin position="1"/>
        <end position="168"/>
    </location>
</feature>
<dbReference type="Proteomes" id="UP000612899">
    <property type="component" value="Unassembled WGS sequence"/>
</dbReference>
<gene>
    <name evidence="2" type="ORF">Rhe02_45490</name>
</gene>
<dbReference type="GO" id="GO:0008703">
    <property type="term" value="F:5-amino-6-(5-phosphoribosylamino)uracil reductase activity"/>
    <property type="evidence" value="ECO:0007669"/>
    <property type="project" value="InterPro"/>
</dbReference>
<proteinExistence type="predicted"/>
<dbReference type="PANTHER" id="PTHR38011:SF12">
    <property type="entry name" value="BIFUNCTIONAL DEAMINASE-REDUCTASE DOMAIN PROTEIN"/>
    <property type="match status" value="1"/>
</dbReference>
<evidence type="ECO:0000313" key="3">
    <source>
        <dbReference type="Proteomes" id="UP000612899"/>
    </source>
</evidence>
<dbReference type="AlphaFoldDB" id="A0A8J3QAW4"/>